<accession>A0A6D2KBS1</accession>
<organism evidence="1 2">
    <name type="scientific">Microthlaspi erraticum</name>
    <dbReference type="NCBI Taxonomy" id="1685480"/>
    <lineage>
        <taxon>Eukaryota</taxon>
        <taxon>Viridiplantae</taxon>
        <taxon>Streptophyta</taxon>
        <taxon>Embryophyta</taxon>
        <taxon>Tracheophyta</taxon>
        <taxon>Spermatophyta</taxon>
        <taxon>Magnoliopsida</taxon>
        <taxon>eudicotyledons</taxon>
        <taxon>Gunneridae</taxon>
        <taxon>Pentapetalae</taxon>
        <taxon>rosids</taxon>
        <taxon>malvids</taxon>
        <taxon>Brassicales</taxon>
        <taxon>Brassicaceae</taxon>
        <taxon>Coluteocarpeae</taxon>
        <taxon>Microthlaspi</taxon>
    </lineage>
</organism>
<dbReference type="EMBL" id="CACVBM020001574">
    <property type="protein sequence ID" value="CAA7054452.1"/>
    <property type="molecule type" value="Genomic_DNA"/>
</dbReference>
<gene>
    <name evidence="1" type="ORF">MERR_LOCUS41688</name>
</gene>
<proteinExistence type="predicted"/>
<sequence length="82" mass="8897">MGRTAGWDGMGCDRGDGGAWSTVSEYRLGRRSVAGKISGQFSGDPIFFFLGGNRPWLDCFRACAALARFCPSLTVLSLRETE</sequence>
<evidence type="ECO:0000313" key="1">
    <source>
        <dbReference type="EMBL" id="CAA7054452.1"/>
    </source>
</evidence>
<comment type="caution">
    <text evidence="1">The sequence shown here is derived from an EMBL/GenBank/DDBJ whole genome shotgun (WGS) entry which is preliminary data.</text>
</comment>
<reference evidence="1" key="1">
    <citation type="submission" date="2020-01" db="EMBL/GenBank/DDBJ databases">
        <authorList>
            <person name="Mishra B."/>
        </authorList>
    </citation>
    <scope>NUCLEOTIDE SEQUENCE [LARGE SCALE GENOMIC DNA]</scope>
</reference>
<name>A0A6D2KBS1_9BRAS</name>
<dbReference type="Proteomes" id="UP000467841">
    <property type="component" value="Unassembled WGS sequence"/>
</dbReference>
<evidence type="ECO:0000313" key="2">
    <source>
        <dbReference type="Proteomes" id="UP000467841"/>
    </source>
</evidence>
<keyword evidence="2" id="KW-1185">Reference proteome</keyword>
<dbReference type="AlphaFoldDB" id="A0A6D2KBS1"/>
<protein>
    <submittedName>
        <fullName evidence="1">Uncharacterized protein</fullName>
    </submittedName>
</protein>